<dbReference type="Gene3D" id="3.90.79.10">
    <property type="entry name" value="Nucleoside Triphosphate Pyrophosphohydrolase"/>
    <property type="match status" value="1"/>
</dbReference>
<dbReference type="SUPFAM" id="SSF55811">
    <property type="entry name" value="Nudix"/>
    <property type="match status" value="1"/>
</dbReference>
<dbReference type="AlphaFoldDB" id="A4BIC9"/>
<comment type="similarity">
    <text evidence="3">Belongs to the Nudix hydrolase family.</text>
</comment>
<dbReference type="RefSeq" id="WP_008046410.1">
    <property type="nucleotide sequence ID" value="NZ_CH724153.1"/>
</dbReference>
<organism evidence="5 6">
    <name type="scientific">Reinekea blandensis MED297</name>
    <dbReference type="NCBI Taxonomy" id="314283"/>
    <lineage>
        <taxon>Bacteria</taxon>
        <taxon>Pseudomonadati</taxon>
        <taxon>Pseudomonadota</taxon>
        <taxon>Gammaproteobacteria</taxon>
        <taxon>Oceanospirillales</taxon>
        <taxon>Saccharospirillaceae</taxon>
        <taxon>Reinekea</taxon>
    </lineage>
</organism>
<dbReference type="InterPro" id="IPR020476">
    <property type="entry name" value="Nudix_hydrolase"/>
</dbReference>
<dbReference type="STRING" id="314283.MED297_00570"/>
<dbReference type="HOGENOM" id="CLU_116638_0_1_6"/>
<evidence type="ECO:0000313" key="6">
    <source>
        <dbReference type="Proteomes" id="UP000005953"/>
    </source>
</evidence>
<dbReference type="PROSITE" id="PS51462">
    <property type="entry name" value="NUDIX"/>
    <property type="match status" value="1"/>
</dbReference>
<dbReference type="CDD" id="cd04663">
    <property type="entry name" value="NUDIX_Hydrolase"/>
    <property type="match status" value="1"/>
</dbReference>
<accession>A4BIC9</accession>
<protein>
    <submittedName>
        <fullName evidence="5">Hydrolase, NUDIX family protein</fullName>
    </submittedName>
</protein>
<dbReference type="PRINTS" id="PR00502">
    <property type="entry name" value="NUDIXFAMILY"/>
</dbReference>
<evidence type="ECO:0000256" key="1">
    <source>
        <dbReference type="ARBA" id="ARBA00001946"/>
    </source>
</evidence>
<dbReference type="Pfam" id="PF00293">
    <property type="entry name" value="NUDIX"/>
    <property type="match status" value="1"/>
</dbReference>
<name>A4BIC9_9GAMM</name>
<sequence>MTLPINKACPIVLRENSYGLDILAFEHPLAGFQIVKGTLEPGESPEQAAVRELAEESGLPASVKRSLGNWVPGFENHHWALALMRVDYDIPDEFRFFTQDDGGHWFRFFWQPLNAPLSMQWHPLFQQAIAEIRTRLSLAT</sequence>
<evidence type="ECO:0000256" key="2">
    <source>
        <dbReference type="ARBA" id="ARBA00022801"/>
    </source>
</evidence>
<proteinExistence type="inferred from homology"/>
<evidence type="ECO:0000313" key="5">
    <source>
        <dbReference type="EMBL" id="EAR08136.1"/>
    </source>
</evidence>
<comment type="cofactor">
    <cofactor evidence="1">
        <name>Mg(2+)</name>
        <dbReference type="ChEBI" id="CHEBI:18420"/>
    </cofactor>
</comment>
<keyword evidence="2 3" id="KW-0378">Hydrolase</keyword>
<keyword evidence="6" id="KW-1185">Reference proteome</keyword>
<evidence type="ECO:0000256" key="3">
    <source>
        <dbReference type="RuleBase" id="RU003476"/>
    </source>
</evidence>
<dbReference type="EMBL" id="AAOE01000025">
    <property type="protein sequence ID" value="EAR08136.1"/>
    <property type="molecule type" value="Genomic_DNA"/>
</dbReference>
<reference evidence="5 6" key="1">
    <citation type="submission" date="2006-02" db="EMBL/GenBank/DDBJ databases">
        <authorList>
            <person name="Pinhassi J."/>
            <person name="Pedros-Alio C."/>
            <person name="Ferriera S."/>
            <person name="Johnson J."/>
            <person name="Kravitz S."/>
            <person name="Halpern A."/>
            <person name="Remington K."/>
            <person name="Beeson K."/>
            <person name="Tran B."/>
            <person name="Rogers Y.-H."/>
            <person name="Friedman R."/>
            <person name="Venter J.C."/>
        </authorList>
    </citation>
    <scope>NUCLEOTIDE SEQUENCE [LARGE SCALE GENOMIC DNA]</scope>
    <source>
        <strain evidence="5 6">MED297</strain>
    </source>
</reference>
<dbReference type="Proteomes" id="UP000005953">
    <property type="component" value="Unassembled WGS sequence"/>
</dbReference>
<dbReference type="InterPro" id="IPR000086">
    <property type="entry name" value="NUDIX_hydrolase_dom"/>
</dbReference>
<evidence type="ECO:0000259" key="4">
    <source>
        <dbReference type="PROSITE" id="PS51462"/>
    </source>
</evidence>
<dbReference type="InterPro" id="IPR015797">
    <property type="entry name" value="NUDIX_hydrolase-like_dom_sf"/>
</dbReference>
<feature type="domain" description="Nudix hydrolase" evidence="4">
    <location>
        <begin position="4"/>
        <end position="130"/>
    </location>
</feature>
<comment type="caution">
    <text evidence="5">The sequence shown here is derived from an EMBL/GenBank/DDBJ whole genome shotgun (WGS) entry which is preliminary data.</text>
</comment>
<dbReference type="InterPro" id="IPR020084">
    <property type="entry name" value="NUDIX_hydrolase_CS"/>
</dbReference>
<dbReference type="GO" id="GO:0016787">
    <property type="term" value="F:hydrolase activity"/>
    <property type="evidence" value="ECO:0007669"/>
    <property type="project" value="UniProtKB-KW"/>
</dbReference>
<gene>
    <name evidence="5" type="ORF">MED297_00570</name>
</gene>
<dbReference type="PROSITE" id="PS00893">
    <property type="entry name" value="NUDIX_BOX"/>
    <property type="match status" value="1"/>
</dbReference>